<feature type="transmembrane region" description="Helical" evidence="2">
    <location>
        <begin position="259"/>
        <end position="278"/>
    </location>
</feature>
<feature type="transmembrane region" description="Helical" evidence="2">
    <location>
        <begin position="468"/>
        <end position="486"/>
    </location>
</feature>
<keyword evidence="2" id="KW-0472">Membrane</keyword>
<dbReference type="Proteomes" id="UP000316092">
    <property type="component" value="Unassembled WGS sequence"/>
</dbReference>
<feature type="transmembrane region" description="Helical" evidence="2">
    <location>
        <begin position="438"/>
        <end position="456"/>
    </location>
</feature>
<proteinExistence type="predicted"/>
<feature type="transmembrane region" description="Helical" evidence="2">
    <location>
        <begin position="364"/>
        <end position="382"/>
    </location>
</feature>
<evidence type="ECO:0000313" key="4">
    <source>
        <dbReference type="Proteomes" id="UP000316092"/>
    </source>
</evidence>
<feature type="region of interest" description="Disordered" evidence="1">
    <location>
        <begin position="1"/>
        <end position="30"/>
    </location>
</feature>
<keyword evidence="2" id="KW-1133">Transmembrane helix</keyword>
<sequence>MNLFNRRGPDTLETSPLPEPPQEAEPLHLDQPLPNDLLRALAKQLRLERRQAADPEELAAILEEEGYSDEILRGRYNLGGLFDTAEQLYALKIGPRRAVSLIALLLPSRRWLWRGPLLLLIGGAALGSAHLLGLREALSALAAAGVAAWGTGLRLSWLRQVSQLAPQQLRPRLLWGTLAGGILGALAALLLGRASPETPALSSAVLGALLGGGYSAALISAGVLLALARWPLVVAVFGAVWVLASLLSSSAFGGGSMDWGVALLLALVGAAVGAALWVTQPSLVQQGSAQQSLVQRDSAQWGGRPADQAGGAPVQAAALPLPLGARWAELQNQFSGLSAWPLIGYGWACALAFVALAWRVGSGVLVLPLLLFGALEWLSALMQARLRQLAQRHQDPSKLRRGALWPAFGAPLLLLLLSGLLGMILCWLGLISAETQPVHLWGAAVLSAALLQSTWLARQPRQWPRLAAMWLTGAGLLATSSVNWWVPLLLLTLTLTLLCDDALSDLSTYR</sequence>
<feature type="transmembrane region" description="Helical" evidence="2">
    <location>
        <begin position="204"/>
        <end position="225"/>
    </location>
</feature>
<dbReference type="SUPFAM" id="SSF103473">
    <property type="entry name" value="MFS general substrate transporter"/>
    <property type="match status" value="1"/>
</dbReference>
<dbReference type="InterPro" id="IPR036259">
    <property type="entry name" value="MFS_trans_sf"/>
</dbReference>
<keyword evidence="2" id="KW-0812">Transmembrane</keyword>
<feature type="transmembrane region" description="Helical" evidence="2">
    <location>
        <begin position="232"/>
        <end position="253"/>
    </location>
</feature>
<feature type="transmembrane region" description="Helical" evidence="2">
    <location>
        <begin position="339"/>
        <end position="358"/>
    </location>
</feature>
<dbReference type="EMBL" id="VKDB01000004">
    <property type="protein sequence ID" value="TSA86701.1"/>
    <property type="molecule type" value="Genomic_DNA"/>
</dbReference>
<dbReference type="AlphaFoldDB" id="A0A553V391"/>
<feature type="transmembrane region" description="Helical" evidence="2">
    <location>
        <begin position="138"/>
        <end position="157"/>
    </location>
</feature>
<name>A0A553V391_9DEIO</name>
<protein>
    <submittedName>
        <fullName evidence="3">Uncharacterized protein</fullName>
    </submittedName>
</protein>
<accession>A0A553V391</accession>
<feature type="transmembrane region" description="Helical" evidence="2">
    <location>
        <begin position="403"/>
        <end position="432"/>
    </location>
</feature>
<evidence type="ECO:0000256" key="1">
    <source>
        <dbReference type="SAM" id="MobiDB-lite"/>
    </source>
</evidence>
<feature type="transmembrane region" description="Helical" evidence="2">
    <location>
        <begin position="173"/>
        <end position="192"/>
    </location>
</feature>
<dbReference type="RefSeq" id="WP_143719941.1">
    <property type="nucleotide sequence ID" value="NZ_VKDB01000004.1"/>
</dbReference>
<comment type="caution">
    <text evidence="3">The sequence shown here is derived from an EMBL/GenBank/DDBJ whole genome shotgun (WGS) entry which is preliminary data.</text>
</comment>
<dbReference type="OrthoDB" id="68073at2"/>
<feature type="transmembrane region" description="Helical" evidence="2">
    <location>
        <begin position="111"/>
        <end position="132"/>
    </location>
</feature>
<evidence type="ECO:0000313" key="3">
    <source>
        <dbReference type="EMBL" id="TSA86701.1"/>
    </source>
</evidence>
<reference evidence="3 4" key="1">
    <citation type="submission" date="2019-07" db="EMBL/GenBank/DDBJ databases">
        <title>Deinococcus detaillus sp. nov., isolated from humus soil in Antarctica.</title>
        <authorList>
            <person name="Zhang K."/>
        </authorList>
    </citation>
    <scope>NUCLEOTIDE SEQUENCE [LARGE SCALE GENOMIC DNA]</scope>
    <source>
        <strain evidence="3 4">H1</strain>
    </source>
</reference>
<evidence type="ECO:0000256" key="2">
    <source>
        <dbReference type="SAM" id="Phobius"/>
    </source>
</evidence>
<organism evidence="3 4">
    <name type="scientific">Deinococcus detaillensis</name>
    <dbReference type="NCBI Taxonomy" id="2592048"/>
    <lineage>
        <taxon>Bacteria</taxon>
        <taxon>Thermotogati</taxon>
        <taxon>Deinococcota</taxon>
        <taxon>Deinococci</taxon>
        <taxon>Deinococcales</taxon>
        <taxon>Deinococcaceae</taxon>
        <taxon>Deinococcus</taxon>
    </lineage>
</organism>
<gene>
    <name evidence="3" type="ORF">FNU79_05745</name>
</gene>
<keyword evidence="4" id="KW-1185">Reference proteome</keyword>